<sequence length="80" mass="9448">MTIHRWPIERNLPRIDRYATLQLRLYTVEPEYSGVWIDQIGIMLTEATNPASNDHRRRPEQRNAILLSLLHATQALDRKL</sequence>
<keyword evidence="2" id="KW-1185">Reference proteome</keyword>
<organism evidence="1 2">
    <name type="scientific">Trichonephila clavipes</name>
    <name type="common">Golden silk orbweaver</name>
    <name type="synonym">Nephila clavipes</name>
    <dbReference type="NCBI Taxonomy" id="2585209"/>
    <lineage>
        <taxon>Eukaryota</taxon>
        <taxon>Metazoa</taxon>
        <taxon>Ecdysozoa</taxon>
        <taxon>Arthropoda</taxon>
        <taxon>Chelicerata</taxon>
        <taxon>Arachnida</taxon>
        <taxon>Araneae</taxon>
        <taxon>Araneomorphae</taxon>
        <taxon>Entelegynae</taxon>
        <taxon>Araneoidea</taxon>
        <taxon>Nephilidae</taxon>
        <taxon>Trichonephila</taxon>
    </lineage>
</organism>
<evidence type="ECO:0000313" key="2">
    <source>
        <dbReference type="Proteomes" id="UP000887159"/>
    </source>
</evidence>
<accession>A0A8X6SZB2</accession>
<comment type="caution">
    <text evidence="1">The sequence shown here is derived from an EMBL/GenBank/DDBJ whole genome shotgun (WGS) entry which is preliminary data.</text>
</comment>
<evidence type="ECO:0000313" key="1">
    <source>
        <dbReference type="EMBL" id="GFY17091.1"/>
    </source>
</evidence>
<dbReference type="Proteomes" id="UP000887159">
    <property type="component" value="Unassembled WGS sequence"/>
</dbReference>
<name>A0A8X6SZB2_TRICX</name>
<gene>
    <name evidence="1" type="ORF">TNCV_1088671</name>
</gene>
<protein>
    <submittedName>
        <fullName evidence="1">Uncharacterized protein</fullName>
    </submittedName>
</protein>
<reference evidence="1" key="1">
    <citation type="submission" date="2020-08" db="EMBL/GenBank/DDBJ databases">
        <title>Multicomponent nature underlies the extraordinary mechanical properties of spider dragline silk.</title>
        <authorList>
            <person name="Kono N."/>
            <person name="Nakamura H."/>
            <person name="Mori M."/>
            <person name="Yoshida Y."/>
            <person name="Ohtoshi R."/>
            <person name="Malay A.D."/>
            <person name="Moran D.A.P."/>
            <person name="Tomita M."/>
            <person name="Numata K."/>
            <person name="Arakawa K."/>
        </authorList>
    </citation>
    <scope>NUCLEOTIDE SEQUENCE</scope>
</reference>
<proteinExistence type="predicted"/>
<dbReference type="AlphaFoldDB" id="A0A8X6SZB2"/>
<dbReference type="EMBL" id="BMAU01021343">
    <property type="protein sequence ID" value="GFY17091.1"/>
    <property type="molecule type" value="Genomic_DNA"/>
</dbReference>